<comment type="caution">
    <text evidence="2">The sequence shown here is derived from an EMBL/GenBank/DDBJ whole genome shotgun (WGS) entry which is preliminary data.</text>
</comment>
<evidence type="ECO:0000256" key="1">
    <source>
        <dbReference type="SAM" id="MobiDB-lite"/>
    </source>
</evidence>
<keyword evidence="3" id="KW-1185">Reference proteome</keyword>
<evidence type="ECO:0000313" key="3">
    <source>
        <dbReference type="Proteomes" id="UP001249851"/>
    </source>
</evidence>
<evidence type="ECO:0000313" key="2">
    <source>
        <dbReference type="EMBL" id="KAK2559527.1"/>
    </source>
</evidence>
<name>A0AAD9QDR8_ACRCE</name>
<dbReference type="Proteomes" id="UP001249851">
    <property type="component" value="Unassembled WGS sequence"/>
</dbReference>
<dbReference type="AlphaFoldDB" id="A0AAD9QDR8"/>
<dbReference type="EMBL" id="JARQWQ010000040">
    <property type="protein sequence ID" value="KAK2559527.1"/>
    <property type="molecule type" value="Genomic_DNA"/>
</dbReference>
<protein>
    <submittedName>
        <fullName evidence="2">Uncharacterized protein</fullName>
    </submittedName>
</protein>
<feature type="compositionally biased region" description="Low complexity" evidence="1">
    <location>
        <begin position="30"/>
        <end position="42"/>
    </location>
</feature>
<proteinExistence type="predicted"/>
<accession>A0AAD9QDR8</accession>
<feature type="region of interest" description="Disordered" evidence="1">
    <location>
        <begin position="22"/>
        <end position="100"/>
    </location>
</feature>
<gene>
    <name evidence="2" type="ORF">P5673_018175</name>
</gene>
<reference evidence="2" key="1">
    <citation type="journal article" date="2023" name="G3 (Bethesda)">
        <title>Whole genome assembly and annotation of the endangered Caribbean coral Acropora cervicornis.</title>
        <authorList>
            <person name="Selwyn J.D."/>
            <person name="Vollmer S.V."/>
        </authorList>
    </citation>
    <scope>NUCLEOTIDE SEQUENCE</scope>
    <source>
        <strain evidence="2">K2</strain>
    </source>
</reference>
<organism evidence="2 3">
    <name type="scientific">Acropora cervicornis</name>
    <name type="common">Staghorn coral</name>
    <dbReference type="NCBI Taxonomy" id="6130"/>
    <lineage>
        <taxon>Eukaryota</taxon>
        <taxon>Metazoa</taxon>
        <taxon>Cnidaria</taxon>
        <taxon>Anthozoa</taxon>
        <taxon>Hexacorallia</taxon>
        <taxon>Scleractinia</taxon>
        <taxon>Astrocoeniina</taxon>
        <taxon>Acroporidae</taxon>
        <taxon>Acropora</taxon>
    </lineage>
</organism>
<sequence length="137" mass="14766">MASFLRKEIQAAVREEISRVIGTSTDPIPTTTAATYRRSSTAEIRTGAGRDSSSTSTSSTEEQTLSFGEFYAPREKERQDGFVPPKKKMKKQPLGKSAVPAKHMDVEVKVGIASLVDGVSKSRPGKIHSVIVKSNAA</sequence>
<reference evidence="2" key="2">
    <citation type="journal article" date="2023" name="Science">
        <title>Genomic signatures of disease resistance in endangered staghorn corals.</title>
        <authorList>
            <person name="Vollmer S.V."/>
            <person name="Selwyn J.D."/>
            <person name="Despard B.A."/>
            <person name="Roesel C.L."/>
        </authorList>
    </citation>
    <scope>NUCLEOTIDE SEQUENCE</scope>
    <source>
        <strain evidence="2">K2</strain>
    </source>
</reference>